<evidence type="ECO:0000313" key="6">
    <source>
        <dbReference type="EMBL" id="KAI6646788.1"/>
    </source>
</evidence>
<comment type="function">
    <text evidence="4">Has a role in nuclear-cytoplasmic transport of proteins and mRNAs.</text>
</comment>
<organism evidence="6 7">
    <name type="scientific">Oopsacas minuta</name>
    <dbReference type="NCBI Taxonomy" id="111878"/>
    <lineage>
        <taxon>Eukaryota</taxon>
        <taxon>Metazoa</taxon>
        <taxon>Porifera</taxon>
        <taxon>Hexactinellida</taxon>
        <taxon>Hexasterophora</taxon>
        <taxon>Lyssacinosida</taxon>
        <taxon>Leucopsacidae</taxon>
        <taxon>Oopsacas</taxon>
    </lineage>
</organism>
<keyword evidence="1 4" id="KW-0813">Transport</keyword>
<evidence type="ECO:0000313" key="7">
    <source>
        <dbReference type="Proteomes" id="UP001165289"/>
    </source>
</evidence>
<keyword evidence="4" id="KW-0963">Cytoplasm</keyword>
<dbReference type="CDD" id="cd00780">
    <property type="entry name" value="NTF2"/>
    <property type="match status" value="1"/>
</dbReference>
<dbReference type="AlphaFoldDB" id="A0AAV7JDF0"/>
<protein>
    <recommendedName>
        <fullName evidence="4">NTF2-related export protein</fullName>
    </recommendedName>
</protein>
<evidence type="ECO:0000259" key="5">
    <source>
        <dbReference type="PROSITE" id="PS50177"/>
    </source>
</evidence>
<dbReference type="GO" id="GO:0051028">
    <property type="term" value="P:mRNA transport"/>
    <property type="evidence" value="ECO:0007669"/>
    <property type="project" value="UniProtKB-UniRule"/>
</dbReference>
<comment type="caution">
    <text evidence="6">The sequence shown here is derived from an EMBL/GenBank/DDBJ whole genome shotgun (WGS) entry which is preliminary data.</text>
</comment>
<dbReference type="PROSITE" id="PS50177">
    <property type="entry name" value="NTF2_DOMAIN"/>
    <property type="match status" value="1"/>
</dbReference>
<evidence type="ECO:0000256" key="4">
    <source>
        <dbReference type="RuleBase" id="RU369002"/>
    </source>
</evidence>
<accession>A0AAV7JDF0</accession>
<dbReference type="Pfam" id="PF02136">
    <property type="entry name" value="NTF2"/>
    <property type="match status" value="1"/>
</dbReference>
<evidence type="ECO:0000256" key="1">
    <source>
        <dbReference type="ARBA" id="ARBA00022448"/>
    </source>
</evidence>
<proteinExistence type="predicted"/>
<dbReference type="InterPro" id="IPR045875">
    <property type="entry name" value="NTF2"/>
</dbReference>
<dbReference type="Gene3D" id="3.10.450.50">
    <property type="match status" value="1"/>
</dbReference>
<dbReference type="GO" id="GO:0005634">
    <property type="term" value="C:nucleus"/>
    <property type="evidence" value="ECO:0007669"/>
    <property type="project" value="UniProtKB-SubCell"/>
</dbReference>
<gene>
    <name evidence="6" type="ORF">LOD99_9187</name>
</gene>
<keyword evidence="7" id="KW-1185">Reference proteome</keyword>
<reference evidence="6 7" key="1">
    <citation type="journal article" date="2023" name="BMC Biol.">
        <title>The compact genome of the sponge Oopsacas minuta (Hexactinellida) is lacking key metazoan core genes.</title>
        <authorList>
            <person name="Santini S."/>
            <person name="Schenkelaars Q."/>
            <person name="Jourda C."/>
            <person name="Duchesne M."/>
            <person name="Belahbib H."/>
            <person name="Rocher C."/>
            <person name="Selva M."/>
            <person name="Riesgo A."/>
            <person name="Vervoort M."/>
            <person name="Leys S.P."/>
            <person name="Kodjabachian L."/>
            <person name="Le Bivic A."/>
            <person name="Borchiellini C."/>
            <person name="Claverie J.M."/>
            <person name="Renard E."/>
        </authorList>
    </citation>
    <scope>NUCLEOTIDE SEQUENCE [LARGE SCALE GENOMIC DNA]</scope>
    <source>
        <strain evidence="6">SPO-2</strain>
    </source>
</reference>
<keyword evidence="2 4" id="KW-0653">Protein transport</keyword>
<dbReference type="FunFam" id="3.10.450.50:FF:000006">
    <property type="entry name" value="NTF2-related export protein 2 isoform 1"/>
    <property type="match status" value="1"/>
</dbReference>
<dbReference type="SUPFAM" id="SSF54427">
    <property type="entry name" value="NTF2-like"/>
    <property type="match status" value="1"/>
</dbReference>
<dbReference type="GO" id="GO:0015031">
    <property type="term" value="P:protein transport"/>
    <property type="evidence" value="ECO:0007669"/>
    <property type="project" value="UniProtKB-KW"/>
</dbReference>
<dbReference type="InterPro" id="IPR032710">
    <property type="entry name" value="NTF2-like_dom_sf"/>
</dbReference>
<keyword evidence="3 4" id="KW-0539">Nucleus</keyword>
<comment type="subcellular location">
    <subcellularLocation>
        <location evidence="4">Cytoplasm</location>
    </subcellularLocation>
    <subcellularLocation>
        <location evidence="4">Nucleus</location>
    </subcellularLocation>
</comment>
<sequence length="130" mass="15014">MANEEQRLIDATCETGTEVVNKFYRFNDKRRHEIGNLYIDTAVALWNGNILQGNMNITKFYQDLPTSTHSVTSVDCQPISDDSTMRLLISVEGIVQFEGMGPQNFSQIFILARQMDSVWKITNDCYRYFE</sequence>
<feature type="domain" description="NTF2" evidence="5">
    <location>
        <begin position="15"/>
        <end position="128"/>
    </location>
</feature>
<evidence type="ECO:0000256" key="2">
    <source>
        <dbReference type="ARBA" id="ARBA00022927"/>
    </source>
</evidence>
<dbReference type="GO" id="GO:0005737">
    <property type="term" value="C:cytoplasm"/>
    <property type="evidence" value="ECO:0007669"/>
    <property type="project" value="UniProtKB-SubCell"/>
</dbReference>
<dbReference type="Proteomes" id="UP001165289">
    <property type="component" value="Unassembled WGS sequence"/>
</dbReference>
<name>A0AAV7JDF0_9METZ</name>
<dbReference type="PANTHER" id="PTHR12612">
    <property type="entry name" value="NUCLEAR TRANSPORT FACTOR 2"/>
    <property type="match status" value="1"/>
</dbReference>
<dbReference type="InterPro" id="IPR018222">
    <property type="entry name" value="Nuclear_transport_factor_2_euk"/>
</dbReference>
<dbReference type="InterPro" id="IPR002075">
    <property type="entry name" value="NTF2_dom"/>
</dbReference>
<dbReference type="EMBL" id="JAKMXF010000353">
    <property type="protein sequence ID" value="KAI6646788.1"/>
    <property type="molecule type" value="Genomic_DNA"/>
</dbReference>
<evidence type="ECO:0000256" key="3">
    <source>
        <dbReference type="ARBA" id="ARBA00023242"/>
    </source>
</evidence>
<dbReference type="GO" id="GO:0006913">
    <property type="term" value="P:nucleocytoplasmic transport"/>
    <property type="evidence" value="ECO:0007669"/>
    <property type="project" value="UniProtKB-UniRule"/>
</dbReference>